<protein>
    <submittedName>
        <fullName evidence="1">Uncharacterized protein</fullName>
    </submittedName>
</protein>
<accession>A4F840</accession>
<dbReference type="HOGENOM" id="CLU_3103506_0_0_11"/>
<dbReference type="AlphaFoldDB" id="A4F840"/>
<proteinExistence type="predicted"/>
<dbReference type="STRING" id="405948.SACE_0881"/>
<dbReference type="EMBL" id="AM420293">
    <property type="protein sequence ID" value="CAM00215.1"/>
    <property type="molecule type" value="Genomic_DNA"/>
</dbReference>
<sequence length="51" mass="5833">MAFQPRPQLVTFDRRATPVSGLIAHRADKLGHDLMDTDAKRFPQNPVEHLH</sequence>
<evidence type="ECO:0000313" key="1">
    <source>
        <dbReference type="EMBL" id="CAM00215.1"/>
    </source>
</evidence>
<reference evidence="1 2" key="1">
    <citation type="journal article" date="2007" name="Nat. Biotechnol.">
        <title>Complete genome sequence of the erythromycin-producing bacterium Saccharopolyspora erythraea NRRL23338.</title>
        <authorList>
            <person name="Oliynyk M."/>
            <person name="Samborskyy M."/>
            <person name="Lester J.B."/>
            <person name="Mironenko T."/>
            <person name="Scott N."/>
            <person name="Dickens S."/>
            <person name="Haydock S.F."/>
            <person name="Leadlay P.F."/>
        </authorList>
    </citation>
    <scope>NUCLEOTIDE SEQUENCE [LARGE SCALE GENOMIC DNA]</scope>
    <source>
        <strain evidence="2">ATCC 11635 / DSM 40517 / JCM 4748 / NBRC 13426 / NCIMB 8594 / NRRL 2338</strain>
    </source>
</reference>
<gene>
    <name evidence="1" type="ordered locus">SACE_0881</name>
</gene>
<keyword evidence="2" id="KW-1185">Reference proteome</keyword>
<name>A4F840_SACEN</name>
<dbReference type="Proteomes" id="UP000006728">
    <property type="component" value="Chromosome"/>
</dbReference>
<evidence type="ECO:0000313" key="2">
    <source>
        <dbReference type="Proteomes" id="UP000006728"/>
    </source>
</evidence>
<organism evidence="1 2">
    <name type="scientific">Saccharopolyspora erythraea (strain ATCC 11635 / DSM 40517 / JCM 4748 / NBRC 13426 / NCIMB 8594 / NRRL 2338)</name>
    <dbReference type="NCBI Taxonomy" id="405948"/>
    <lineage>
        <taxon>Bacteria</taxon>
        <taxon>Bacillati</taxon>
        <taxon>Actinomycetota</taxon>
        <taxon>Actinomycetes</taxon>
        <taxon>Pseudonocardiales</taxon>
        <taxon>Pseudonocardiaceae</taxon>
        <taxon>Saccharopolyspora</taxon>
    </lineage>
</organism>
<dbReference type="KEGG" id="sen:SACE_0881"/>